<reference evidence="2" key="1">
    <citation type="submission" date="2019-11" db="EMBL/GenBank/DDBJ databases">
        <authorList>
            <person name="Feng L."/>
        </authorList>
    </citation>
    <scope>NUCLEOTIDE SEQUENCE</scope>
    <source>
        <strain evidence="2">CramosumLFYP8</strain>
    </source>
</reference>
<name>A0A6N3C6H9_9FIRM</name>
<sequence>MIVSDFWLGVILTIAAEAIITILVVDYLGQKEREENKNVKNRKD</sequence>
<protein>
    <submittedName>
        <fullName evidence="2">Uncharacterized protein</fullName>
    </submittedName>
</protein>
<proteinExistence type="predicted"/>
<organism evidence="2">
    <name type="scientific">Thomasclavelia ramosa</name>
    <dbReference type="NCBI Taxonomy" id="1547"/>
    <lineage>
        <taxon>Bacteria</taxon>
        <taxon>Bacillati</taxon>
        <taxon>Bacillota</taxon>
        <taxon>Erysipelotrichia</taxon>
        <taxon>Erysipelotrichales</taxon>
        <taxon>Coprobacillaceae</taxon>
        <taxon>Thomasclavelia</taxon>
    </lineage>
</organism>
<dbReference type="EMBL" id="CACRTL010000029">
    <property type="protein sequence ID" value="VYU10639.1"/>
    <property type="molecule type" value="Genomic_DNA"/>
</dbReference>
<dbReference type="RefSeq" id="WP_422099966.1">
    <property type="nucleotide sequence ID" value="NZ_CACRTL010000029.1"/>
</dbReference>
<accession>A0A6N3C6H9</accession>
<feature type="transmembrane region" description="Helical" evidence="1">
    <location>
        <begin position="6"/>
        <end position="28"/>
    </location>
</feature>
<dbReference type="AlphaFoldDB" id="A0A6N3C6H9"/>
<keyword evidence="1" id="KW-0472">Membrane</keyword>
<evidence type="ECO:0000256" key="1">
    <source>
        <dbReference type="SAM" id="Phobius"/>
    </source>
</evidence>
<evidence type="ECO:0000313" key="2">
    <source>
        <dbReference type="EMBL" id="VYU10639.1"/>
    </source>
</evidence>
<gene>
    <name evidence="2" type="ORF">CRLFYP8_02963</name>
</gene>
<keyword evidence="1" id="KW-0812">Transmembrane</keyword>
<keyword evidence="1" id="KW-1133">Transmembrane helix</keyword>